<dbReference type="Proteomes" id="UP001501803">
    <property type="component" value="Unassembled WGS sequence"/>
</dbReference>
<comment type="caution">
    <text evidence="2">The sequence shown here is derived from an EMBL/GenBank/DDBJ whole genome shotgun (WGS) entry which is preliminary data.</text>
</comment>
<dbReference type="EMBL" id="BAABCN010000017">
    <property type="protein sequence ID" value="GAA3893094.1"/>
    <property type="molecule type" value="Genomic_DNA"/>
</dbReference>
<proteinExistence type="predicted"/>
<dbReference type="InterPro" id="IPR037523">
    <property type="entry name" value="VOC_core"/>
</dbReference>
<feature type="domain" description="VOC" evidence="1">
    <location>
        <begin position="4"/>
        <end position="116"/>
    </location>
</feature>
<dbReference type="PROSITE" id="PS51819">
    <property type="entry name" value="VOC"/>
    <property type="match status" value="1"/>
</dbReference>
<evidence type="ECO:0000313" key="3">
    <source>
        <dbReference type="Proteomes" id="UP001501803"/>
    </source>
</evidence>
<dbReference type="Pfam" id="PF18029">
    <property type="entry name" value="Glyoxalase_6"/>
    <property type="match status" value="1"/>
</dbReference>
<evidence type="ECO:0000259" key="1">
    <source>
        <dbReference type="PROSITE" id="PS51819"/>
    </source>
</evidence>
<evidence type="ECO:0000313" key="2">
    <source>
        <dbReference type="EMBL" id="GAA3893094.1"/>
    </source>
</evidence>
<accession>A0ABP7L2L1</accession>
<dbReference type="SUPFAM" id="SSF54593">
    <property type="entry name" value="Glyoxalase/Bleomycin resistance protein/Dihydroxybiphenyl dioxygenase"/>
    <property type="match status" value="1"/>
</dbReference>
<name>A0ABP7L2L1_9MICO</name>
<dbReference type="Gene3D" id="3.10.180.10">
    <property type="entry name" value="2,3-Dihydroxybiphenyl 1,2-Dioxygenase, domain 1"/>
    <property type="match status" value="1"/>
</dbReference>
<reference evidence="3" key="1">
    <citation type="journal article" date="2019" name="Int. J. Syst. Evol. Microbiol.">
        <title>The Global Catalogue of Microorganisms (GCM) 10K type strain sequencing project: providing services to taxonomists for standard genome sequencing and annotation.</title>
        <authorList>
            <consortium name="The Broad Institute Genomics Platform"/>
            <consortium name="The Broad Institute Genome Sequencing Center for Infectious Disease"/>
            <person name="Wu L."/>
            <person name="Ma J."/>
        </authorList>
    </citation>
    <scope>NUCLEOTIDE SEQUENCE [LARGE SCALE GENOMIC DNA]</scope>
    <source>
        <strain evidence="3">JCM 17021</strain>
    </source>
</reference>
<dbReference type="PANTHER" id="PTHR35908">
    <property type="entry name" value="HYPOTHETICAL FUSION PROTEIN"/>
    <property type="match status" value="1"/>
</dbReference>
<gene>
    <name evidence="2" type="ORF">GCM10022381_38480</name>
</gene>
<dbReference type="RefSeq" id="WP_345069494.1">
    <property type="nucleotide sequence ID" value="NZ_BAABCN010000017.1"/>
</dbReference>
<sequence>MALRIHHIVLDCVDASRVATFWSEVLGRDVLPDASADAAFIGAGEAGEPGWLFFSVPEPKTAKNRMHVDFESADRDAEVERLLALGATRVADHDEWDTRWTVLQDPEGNEFCVSQRPAGD</sequence>
<organism evidence="2 3">
    <name type="scientific">Leifsonia kafniensis</name>
    <dbReference type="NCBI Taxonomy" id="475957"/>
    <lineage>
        <taxon>Bacteria</taxon>
        <taxon>Bacillati</taxon>
        <taxon>Actinomycetota</taxon>
        <taxon>Actinomycetes</taxon>
        <taxon>Micrococcales</taxon>
        <taxon>Microbacteriaceae</taxon>
        <taxon>Leifsonia</taxon>
    </lineage>
</organism>
<dbReference type="PANTHER" id="PTHR35908:SF1">
    <property type="entry name" value="CONSERVED PROTEIN"/>
    <property type="match status" value="1"/>
</dbReference>
<keyword evidence="3" id="KW-1185">Reference proteome</keyword>
<protein>
    <submittedName>
        <fullName evidence="2">VOC family protein</fullName>
    </submittedName>
</protein>
<dbReference type="CDD" id="cd06587">
    <property type="entry name" value="VOC"/>
    <property type="match status" value="1"/>
</dbReference>
<dbReference type="InterPro" id="IPR029068">
    <property type="entry name" value="Glyas_Bleomycin-R_OHBP_Dase"/>
</dbReference>
<dbReference type="InterPro" id="IPR041581">
    <property type="entry name" value="Glyoxalase_6"/>
</dbReference>